<dbReference type="FunFam" id="3.40.50.1400:FF:000002">
    <property type="entry name" value="Ferrochelatase"/>
    <property type="match status" value="1"/>
</dbReference>
<reference evidence="11 12" key="1">
    <citation type="submission" date="2017-02" db="EMBL/GenBank/DDBJ databases">
        <authorList>
            <person name="Peterson S.W."/>
        </authorList>
    </citation>
    <scope>NUCLEOTIDE SEQUENCE [LARGE SCALE GENOMIC DNA]</scope>
    <source>
        <strain evidence="11 12">S285</strain>
    </source>
</reference>
<protein>
    <recommendedName>
        <fullName evidence="9 10">Ferrochelatase</fullName>
        <ecNumber evidence="9 10">4.98.1.1</ecNumber>
    </recommendedName>
    <alternativeName>
        <fullName evidence="9">Heme synthase</fullName>
    </alternativeName>
    <alternativeName>
        <fullName evidence="9">Protoheme ferro-lyase</fullName>
    </alternativeName>
</protein>
<dbReference type="Pfam" id="PF00762">
    <property type="entry name" value="Ferrochelatase"/>
    <property type="match status" value="1"/>
</dbReference>
<dbReference type="EC" id="4.98.1.1" evidence="9 10"/>
<comment type="function">
    <text evidence="9 10">Catalyzes the ferrous insertion into protoporphyrin IX.</text>
</comment>
<dbReference type="InterPro" id="IPR033659">
    <property type="entry name" value="Ferrochelatase_N"/>
</dbReference>
<dbReference type="NCBIfam" id="TIGR00109">
    <property type="entry name" value="hemH"/>
    <property type="match status" value="1"/>
</dbReference>
<dbReference type="PROSITE" id="PS00534">
    <property type="entry name" value="FERROCHELATASE"/>
    <property type="match status" value="1"/>
</dbReference>
<dbReference type="KEGG" id="mbry:B1812_13955"/>
<evidence type="ECO:0000256" key="5">
    <source>
        <dbReference type="ARBA" id="ARBA00023133"/>
    </source>
</evidence>
<evidence type="ECO:0000256" key="2">
    <source>
        <dbReference type="ARBA" id="ARBA00022490"/>
    </source>
</evidence>
<comment type="catalytic activity">
    <reaction evidence="8">
        <text>Fe-coproporphyrin III + 2 H(+) = coproporphyrin III + Fe(2+)</text>
        <dbReference type="Rhea" id="RHEA:49572"/>
        <dbReference type="ChEBI" id="CHEBI:15378"/>
        <dbReference type="ChEBI" id="CHEBI:29033"/>
        <dbReference type="ChEBI" id="CHEBI:68438"/>
        <dbReference type="ChEBI" id="CHEBI:131725"/>
        <dbReference type="EC" id="4.99.1.9"/>
    </reaction>
    <physiologicalReaction direction="right-to-left" evidence="8">
        <dbReference type="Rhea" id="RHEA:49574"/>
    </physiologicalReaction>
</comment>
<dbReference type="CDD" id="cd00419">
    <property type="entry name" value="Ferrochelatase_C"/>
    <property type="match status" value="1"/>
</dbReference>
<feature type="binding site" evidence="9">
    <location>
        <position position="289"/>
    </location>
    <ligand>
        <name>Fe(2+)</name>
        <dbReference type="ChEBI" id="CHEBI:29033"/>
    </ligand>
</feature>
<evidence type="ECO:0000313" key="11">
    <source>
        <dbReference type="EMBL" id="ARN82000.1"/>
    </source>
</evidence>
<evidence type="ECO:0000313" key="12">
    <source>
        <dbReference type="Proteomes" id="UP000193978"/>
    </source>
</evidence>
<dbReference type="GO" id="GO:0046872">
    <property type="term" value="F:metal ion binding"/>
    <property type="evidence" value="ECO:0007669"/>
    <property type="project" value="UniProtKB-KW"/>
</dbReference>
<dbReference type="PANTHER" id="PTHR11108:SF1">
    <property type="entry name" value="FERROCHELATASE, MITOCHONDRIAL"/>
    <property type="match status" value="1"/>
</dbReference>
<dbReference type="HAMAP" id="MF_00323">
    <property type="entry name" value="Ferrochelatase"/>
    <property type="match status" value="1"/>
</dbReference>
<keyword evidence="7 9" id="KW-0627">Porphyrin biosynthesis</keyword>
<dbReference type="EMBL" id="CP019948">
    <property type="protein sequence ID" value="ARN82000.1"/>
    <property type="molecule type" value="Genomic_DNA"/>
</dbReference>
<feature type="binding site" evidence="9">
    <location>
        <position position="208"/>
    </location>
    <ligand>
        <name>Fe(2+)</name>
        <dbReference type="ChEBI" id="CHEBI:29033"/>
    </ligand>
</feature>
<evidence type="ECO:0000256" key="1">
    <source>
        <dbReference type="ARBA" id="ARBA00007718"/>
    </source>
</evidence>
<dbReference type="GO" id="GO:0004325">
    <property type="term" value="F:ferrochelatase activity"/>
    <property type="evidence" value="ECO:0007669"/>
    <property type="project" value="UniProtKB-UniRule"/>
</dbReference>
<dbReference type="GO" id="GO:0006783">
    <property type="term" value="P:heme biosynthetic process"/>
    <property type="evidence" value="ECO:0007669"/>
    <property type="project" value="UniProtKB-UniRule"/>
</dbReference>
<sequence length="338" mass="37213">MVTPFDAAPIGVLLVNLGTPDAPEPQAVRRYLAEFLSDPRVVELPKLFWAPALHGIVLPLRAQKSAQAYAAIWNKELNDSPLRAITRAQAEGLAERMRSGASGASPVLVDFAMRYGAPSLQAGLTGLMSRGCERILIMPLYPQYAAATTATAFDAVARILGGMRRQPTLRFLPPYFDDPAYIDALASSLRAGVAALDFEPEVMLASFHGLPRSQVDAGDPYKAQCEASWRLLREAMGVSERQLRLSFQSRFGRAKWIEPYTTEVVKALAREGVKRLVVMTPGFSADCLETLEEIGLELRDEFLQEGGEKFARITCLNDGEEGMRLLETLARRELQGWA</sequence>
<gene>
    <name evidence="9" type="primary">hemH</name>
    <name evidence="11" type="ORF">B1812_13955</name>
</gene>
<dbReference type="STRING" id="655015.B1812_13955"/>
<dbReference type="AlphaFoldDB" id="A0A1W6MWP1"/>
<evidence type="ECO:0000256" key="4">
    <source>
        <dbReference type="ARBA" id="ARBA00023004"/>
    </source>
</evidence>
<keyword evidence="6 9" id="KW-0456">Lyase</keyword>
<proteinExistence type="inferred from homology"/>
<name>A0A1W6MWP1_9HYPH</name>
<organism evidence="11 12">
    <name type="scientific">Methylocystis bryophila</name>
    <dbReference type="NCBI Taxonomy" id="655015"/>
    <lineage>
        <taxon>Bacteria</taxon>
        <taxon>Pseudomonadati</taxon>
        <taxon>Pseudomonadota</taxon>
        <taxon>Alphaproteobacteria</taxon>
        <taxon>Hyphomicrobiales</taxon>
        <taxon>Methylocystaceae</taxon>
        <taxon>Methylocystis</taxon>
    </lineage>
</organism>
<evidence type="ECO:0000256" key="3">
    <source>
        <dbReference type="ARBA" id="ARBA00022723"/>
    </source>
</evidence>
<keyword evidence="4 9" id="KW-0408">Iron</keyword>
<keyword evidence="5 9" id="KW-0350">Heme biosynthesis</keyword>
<keyword evidence="12" id="KW-1185">Reference proteome</keyword>
<evidence type="ECO:0000256" key="6">
    <source>
        <dbReference type="ARBA" id="ARBA00023239"/>
    </source>
</evidence>
<dbReference type="Gene3D" id="3.40.50.1400">
    <property type="match status" value="2"/>
</dbReference>
<comment type="subcellular location">
    <subcellularLocation>
        <location evidence="9 10">Cytoplasm</location>
    </subcellularLocation>
</comment>
<accession>A0A1W6MWP1</accession>
<evidence type="ECO:0000256" key="7">
    <source>
        <dbReference type="ARBA" id="ARBA00023244"/>
    </source>
</evidence>
<dbReference type="GO" id="GO:0005737">
    <property type="term" value="C:cytoplasm"/>
    <property type="evidence" value="ECO:0007669"/>
    <property type="project" value="UniProtKB-SubCell"/>
</dbReference>
<comment type="pathway">
    <text evidence="9 10">Porphyrin-containing compound metabolism; protoheme biosynthesis; protoheme from protoporphyrin-IX: step 1/1.</text>
</comment>
<dbReference type="InterPro" id="IPR033644">
    <property type="entry name" value="Ferrochelatase_C"/>
</dbReference>
<evidence type="ECO:0000256" key="9">
    <source>
        <dbReference type="HAMAP-Rule" id="MF_00323"/>
    </source>
</evidence>
<dbReference type="InterPro" id="IPR001015">
    <property type="entry name" value="Ferrochelatase"/>
</dbReference>
<dbReference type="SUPFAM" id="SSF53800">
    <property type="entry name" value="Chelatase"/>
    <property type="match status" value="1"/>
</dbReference>
<comment type="similarity">
    <text evidence="1 9 10">Belongs to the ferrochelatase family.</text>
</comment>
<evidence type="ECO:0000256" key="10">
    <source>
        <dbReference type="RuleBase" id="RU000607"/>
    </source>
</evidence>
<dbReference type="CDD" id="cd03411">
    <property type="entry name" value="Ferrochelatase_N"/>
    <property type="match status" value="1"/>
</dbReference>
<dbReference type="OrthoDB" id="9809741at2"/>
<dbReference type="UniPathway" id="UPA00252">
    <property type="reaction ID" value="UER00325"/>
</dbReference>
<evidence type="ECO:0000256" key="8">
    <source>
        <dbReference type="ARBA" id="ARBA00024536"/>
    </source>
</evidence>
<keyword evidence="2 9" id="KW-0963">Cytoplasm</keyword>
<keyword evidence="3 9" id="KW-0479">Metal-binding</keyword>
<dbReference type="InterPro" id="IPR019772">
    <property type="entry name" value="Ferrochelatase_AS"/>
</dbReference>
<dbReference type="Proteomes" id="UP000193978">
    <property type="component" value="Chromosome"/>
</dbReference>
<comment type="catalytic activity">
    <reaction evidence="9 10">
        <text>heme b + 2 H(+) = protoporphyrin IX + Fe(2+)</text>
        <dbReference type="Rhea" id="RHEA:22584"/>
        <dbReference type="ChEBI" id="CHEBI:15378"/>
        <dbReference type="ChEBI" id="CHEBI:29033"/>
        <dbReference type="ChEBI" id="CHEBI:57306"/>
        <dbReference type="ChEBI" id="CHEBI:60344"/>
        <dbReference type="EC" id="4.98.1.1"/>
    </reaction>
</comment>
<dbReference type="PANTHER" id="PTHR11108">
    <property type="entry name" value="FERROCHELATASE"/>
    <property type="match status" value="1"/>
</dbReference>